<dbReference type="Pfam" id="PF20460">
    <property type="entry name" value="DUF6713"/>
    <property type="match status" value="1"/>
</dbReference>
<feature type="transmembrane region" description="Helical" evidence="1">
    <location>
        <begin position="83"/>
        <end position="104"/>
    </location>
</feature>
<dbReference type="InterPro" id="IPR046559">
    <property type="entry name" value="DUF6713"/>
</dbReference>
<comment type="caution">
    <text evidence="2">The sequence shown here is derived from an EMBL/GenBank/DDBJ whole genome shotgun (WGS) entry which is preliminary data.</text>
</comment>
<keyword evidence="1" id="KW-0472">Membrane</keyword>
<keyword evidence="1" id="KW-1133">Transmembrane helix</keyword>
<evidence type="ECO:0000256" key="1">
    <source>
        <dbReference type="SAM" id="Phobius"/>
    </source>
</evidence>
<reference evidence="2 3" key="1">
    <citation type="submission" date="2016-11" db="EMBL/GenBank/DDBJ databases">
        <authorList>
            <person name="Varghese N."/>
            <person name="Submissions S."/>
        </authorList>
    </citation>
    <scope>NUCLEOTIDE SEQUENCE [LARGE SCALE GENOMIC DNA]</scope>
    <source>
        <strain evidence="2 3">NFR18</strain>
    </source>
</reference>
<proteinExistence type="predicted"/>
<accession>A0AB38CB21</accession>
<keyword evidence="1" id="KW-0812">Transmembrane</keyword>
<evidence type="ECO:0000313" key="3">
    <source>
        <dbReference type="Proteomes" id="UP000182489"/>
    </source>
</evidence>
<sequence length="145" mass="16036">MPVRGAGFTMGSILTNVNLMPRSYFWTMLFLILHQIDAAYWKEWEMFYLPGGVQGFLVFNLAAITVVLAGYRHVLLATARAPLYACVCAALGVGTFLIHAGFALAGLEQFHLPLSMAIIVLCLASAVWLLRDLRRVQGQLARHAK</sequence>
<feature type="transmembrane region" description="Helical" evidence="1">
    <location>
        <begin position="47"/>
        <end position="71"/>
    </location>
</feature>
<gene>
    <name evidence="2" type="ORF">SAMN03097694_3681</name>
</gene>
<dbReference type="EMBL" id="FPKH01000004">
    <property type="protein sequence ID" value="SFX90886.1"/>
    <property type="molecule type" value="Genomic_DNA"/>
</dbReference>
<feature type="transmembrane region" description="Helical" evidence="1">
    <location>
        <begin position="110"/>
        <end position="130"/>
    </location>
</feature>
<dbReference type="AlphaFoldDB" id="A0AB38CB21"/>
<name>A0AB38CB21_9BURK</name>
<organism evidence="2 3">
    <name type="scientific">Janthinobacterium lividum</name>
    <dbReference type="NCBI Taxonomy" id="29581"/>
    <lineage>
        <taxon>Bacteria</taxon>
        <taxon>Pseudomonadati</taxon>
        <taxon>Pseudomonadota</taxon>
        <taxon>Betaproteobacteria</taxon>
        <taxon>Burkholderiales</taxon>
        <taxon>Oxalobacteraceae</taxon>
        <taxon>Janthinobacterium</taxon>
    </lineage>
</organism>
<protein>
    <submittedName>
        <fullName evidence="2">Uncharacterized protein</fullName>
    </submittedName>
</protein>
<feature type="transmembrane region" description="Helical" evidence="1">
    <location>
        <begin position="23"/>
        <end position="41"/>
    </location>
</feature>
<dbReference type="Proteomes" id="UP000182489">
    <property type="component" value="Unassembled WGS sequence"/>
</dbReference>
<evidence type="ECO:0000313" key="2">
    <source>
        <dbReference type="EMBL" id="SFX90886.1"/>
    </source>
</evidence>